<feature type="compositionally biased region" description="Basic residues" evidence="1">
    <location>
        <begin position="80"/>
        <end position="93"/>
    </location>
</feature>
<dbReference type="Proteomes" id="UP000002669">
    <property type="component" value="Unassembled WGS sequence"/>
</dbReference>
<protein>
    <submittedName>
        <fullName evidence="2">Uncharacterized protein</fullName>
    </submittedName>
</protein>
<gene>
    <name evidence="2" type="ORF">MGYG_01419</name>
</gene>
<dbReference type="OrthoDB" id="5431211at2759"/>
<feature type="compositionally biased region" description="Acidic residues" evidence="1">
    <location>
        <begin position="218"/>
        <end position="234"/>
    </location>
</feature>
<dbReference type="CDD" id="cd00167">
    <property type="entry name" value="SANT"/>
    <property type="match status" value="1"/>
</dbReference>
<feature type="compositionally biased region" description="Basic and acidic residues" evidence="1">
    <location>
        <begin position="189"/>
        <end position="209"/>
    </location>
</feature>
<reference evidence="3" key="1">
    <citation type="journal article" date="2012" name="MBio">
        <title>Comparative genome analysis of Trichophyton rubrum and related dermatophytes reveals candidate genes involved in infection.</title>
        <authorList>
            <person name="Martinez D.A."/>
            <person name="Oliver B.G."/>
            <person name="Graeser Y."/>
            <person name="Goldberg J.M."/>
            <person name="Li W."/>
            <person name="Martinez-Rossi N.M."/>
            <person name="Monod M."/>
            <person name="Shelest E."/>
            <person name="Barton R.C."/>
            <person name="Birch E."/>
            <person name="Brakhage A.A."/>
            <person name="Chen Z."/>
            <person name="Gurr S.J."/>
            <person name="Heiman D."/>
            <person name="Heitman J."/>
            <person name="Kosti I."/>
            <person name="Rossi A."/>
            <person name="Saif S."/>
            <person name="Samalova M."/>
            <person name="Saunders C.W."/>
            <person name="Shea T."/>
            <person name="Summerbell R.C."/>
            <person name="Xu J."/>
            <person name="Young S."/>
            <person name="Zeng Q."/>
            <person name="Birren B.W."/>
            <person name="Cuomo C.A."/>
            <person name="White T.C."/>
        </authorList>
    </citation>
    <scope>NUCLEOTIDE SEQUENCE [LARGE SCALE GENOMIC DNA]</scope>
    <source>
        <strain evidence="3">ATCC MYA-4604 / CBS 118893</strain>
    </source>
</reference>
<evidence type="ECO:0000313" key="2">
    <source>
        <dbReference type="EMBL" id="EFQ98389.1"/>
    </source>
</evidence>
<dbReference type="STRING" id="535722.E5R0U7"/>
<sequence length="566" mass="63177">MRRSNRILRTRDEQSPSAQLSFDLKTIAKRSAAKRTGSTSINQPAALRESSTPKSGHSTKIPSSSPLCEDNNITEAAKGQLRRSQRHQQRRLRSSSDNIYDLDVDSPSAGKVQNVVLGKQLELTPDTESSEGESSSSYVECEDTIGTQKSPERPCSEIPLVVIDNTPTSLLTDNGTVHRESVNLDDSDDGNHQEKAVSELSEAKGRPLPDSDYGFTNTDEDEDQDEEEAEDEDESGRNGILDTLELEEEVSIPNMGLRDDAVFWDASKIFDQERNWRELISEAHGLIGKSKGLAIGSTKDLFKSISNGIDTYKGKSTSRNSHQNFASAETEEISIAGLEKGVSQVMIELYPYNADSPRKLRTLTSLAYEVAADIIPGIVGLLQWCLVTHYSNDSVTDEGIDQVTRILDCIERLCEAVQAEPPKPPPGLAAKLRITSVLVRFMAYVFRHQQLNTRQPAATQHPAGWSRNTSRRGDKYDTESVEPEEPTVVFNEECPWSRAESETFFEALRKYRGPERYGLILREFGDVLGHRSIDELREKAVETRAGLLALPDERRPHYSQWSFLDD</sequence>
<dbReference type="HOGENOM" id="CLU_484129_0_0_1"/>
<keyword evidence="3" id="KW-1185">Reference proteome</keyword>
<dbReference type="OMA" id="FMAYVFR"/>
<feature type="region of interest" description="Disordered" evidence="1">
    <location>
        <begin position="180"/>
        <end position="244"/>
    </location>
</feature>
<feature type="region of interest" description="Disordered" evidence="1">
    <location>
        <begin position="454"/>
        <end position="482"/>
    </location>
</feature>
<dbReference type="RefSeq" id="XP_003177341.1">
    <property type="nucleotide sequence ID" value="XM_003177293.1"/>
</dbReference>
<dbReference type="EMBL" id="DS989822">
    <property type="protein sequence ID" value="EFQ98389.1"/>
    <property type="molecule type" value="Genomic_DNA"/>
</dbReference>
<dbReference type="eggNOG" id="ENOG502RKTK">
    <property type="taxonomic scope" value="Eukaryota"/>
</dbReference>
<organism evidence="3">
    <name type="scientific">Arthroderma gypseum (strain ATCC MYA-4604 / CBS 118893)</name>
    <name type="common">Microsporum gypseum</name>
    <dbReference type="NCBI Taxonomy" id="535722"/>
    <lineage>
        <taxon>Eukaryota</taxon>
        <taxon>Fungi</taxon>
        <taxon>Dikarya</taxon>
        <taxon>Ascomycota</taxon>
        <taxon>Pezizomycotina</taxon>
        <taxon>Eurotiomycetes</taxon>
        <taxon>Eurotiomycetidae</taxon>
        <taxon>Onygenales</taxon>
        <taxon>Arthrodermataceae</taxon>
        <taxon>Nannizzia</taxon>
    </lineage>
</organism>
<dbReference type="GeneID" id="10032668"/>
<dbReference type="InParanoid" id="E5R0U7"/>
<accession>E5R0U7</accession>
<feature type="compositionally biased region" description="Polar residues" evidence="1">
    <location>
        <begin position="36"/>
        <end position="74"/>
    </location>
</feature>
<feature type="region of interest" description="Disordered" evidence="1">
    <location>
        <begin position="1"/>
        <end position="106"/>
    </location>
</feature>
<feature type="region of interest" description="Disordered" evidence="1">
    <location>
        <begin position="120"/>
        <end position="153"/>
    </location>
</feature>
<dbReference type="InterPro" id="IPR001005">
    <property type="entry name" value="SANT/Myb"/>
</dbReference>
<dbReference type="AlphaFoldDB" id="E5R0U7"/>
<dbReference type="VEuPathDB" id="FungiDB:MGYG_01419"/>
<evidence type="ECO:0000313" key="3">
    <source>
        <dbReference type="Proteomes" id="UP000002669"/>
    </source>
</evidence>
<proteinExistence type="predicted"/>
<name>E5R0U7_ARTGP</name>
<evidence type="ECO:0000256" key="1">
    <source>
        <dbReference type="SAM" id="MobiDB-lite"/>
    </source>
</evidence>